<evidence type="ECO:0000256" key="2">
    <source>
        <dbReference type="ARBA" id="ARBA00022475"/>
    </source>
</evidence>
<gene>
    <name evidence="8" type="ORF">H8E41_09360</name>
</gene>
<dbReference type="EMBL" id="JACNJZ010000129">
    <property type="protein sequence ID" value="MBC8318103.1"/>
    <property type="molecule type" value="Genomic_DNA"/>
</dbReference>
<feature type="transmembrane region" description="Helical" evidence="6">
    <location>
        <begin position="35"/>
        <end position="52"/>
    </location>
</feature>
<sequence length="110" mass="12619">MMPYSILTAFDIVLISTLLWLAWKMLRSEDLFKAVVLFISFGLLMALAWVRMRAPDVALAEAAIGAGLTGPLFLSALRRMERLHKDERRVNIDEERKSETIFHTQQKETP</sequence>
<name>A0A8J6NFS0_9BACT</name>
<protein>
    <submittedName>
        <fullName evidence="8">DUF4040 domain-containing protein</fullName>
    </submittedName>
</protein>
<evidence type="ECO:0000256" key="6">
    <source>
        <dbReference type="SAM" id="Phobius"/>
    </source>
</evidence>
<dbReference type="Pfam" id="PF13244">
    <property type="entry name" value="MbhD"/>
    <property type="match status" value="1"/>
</dbReference>
<proteinExistence type="predicted"/>
<reference evidence="8 9" key="1">
    <citation type="submission" date="2020-08" db="EMBL/GenBank/DDBJ databases">
        <title>Bridging the membrane lipid divide: bacteria of the FCB group superphylum have the potential to synthesize archaeal ether lipids.</title>
        <authorList>
            <person name="Villanueva L."/>
            <person name="Von Meijenfeldt F.A.B."/>
            <person name="Westbye A.B."/>
            <person name="Yadav S."/>
            <person name="Hopmans E.C."/>
            <person name="Dutilh B.E."/>
            <person name="Sinninghe Damste J.S."/>
        </authorList>
    </citation>
    <scope>NUCLEOTIDE SEQUENCE [LARGE SCALE GENOMIC DNA]</scope>
    <source>
        <strain evidence="8">NIOZ-UU47</strain>
    </source>
</reference>
<keyword evidence="3 6" id="KW-0812">Transmembrane</keyword>
<comment type="caution">
    <text evidence="8">The sequence shown here is derived from an EMBL/GenBank/DDBJ whole genome shotgun (WGS) entry which is preliminary data.</text>
</comment>
<dbReference type="GO" id="GO:0005886">
    <property type="term" value="C:plasma membrane"/>
    <property type="evidence" value="ECO:0007669"/>
    <property type="project" value="UniProtKB-SubCell"/>
</dbReference>
<evidence type="ECO:0000256" key="1">
    <source>
        <dbReference type="ARBA" id="ARBA00004651"/>
    </source>
</evidence>
<keyword evidence="5 6" id="KW-0472">Membrane</keyword>
<comment type="subcellular location">
    <subcellularLocation>
        <location evidence="1">Cell membrane</location>
        <topology evidence="1">Multi-pass membrane protein</topology>
    </subcellularLocation>
</comment>
<evidence type="ECO:0000313" key="9">
    <source>
        <dbReference type="Proteomes" id="UP000614424"/>
    </source>
</evidence>
<accession>A0A8J6NFS0</accession>
<keyword evidence="4 6" id="KW-1133">Transmembrane helix</keyword>
<dbReference type="AlphaFoldDB" id="A0A8J6NFS0"/>
<feature type="domain" description="MrpA C-terminal/MbhD" evidence="7">
    <location>
        <begin position="18"/>
        <end position="82"/>
    </location>
</feature>
<feature type="transmembrane region" description="Helical" evidence="6">
    <location>
        <begin position="6"/>
        <end position="23"/>
    </location>
</feature>
<dbReference type="Proteomes" id="UP000614424">
    <property type="component" value="Unassembled WGS sequence"/>
</dbReference>
<organism evidence="8 9">
    <name type="scientific">Candidatus Desulfobia pelagia</name>
    <dbReference type="NCBI Taxonomy" id="2841692"/>
    <lineage>
        <taxon>Bacteria</taxon>
        <taxon>Pseudomonadati</taxon>
        <taxon>Thermodesulfobacteriota</taxon>
        <taxon>Desulfobulbia</taxon>
        <taxon>Desulfobulbales</taxon>
        <taxon>Desulfobulbaceae</taxon>
        <taxon>Candidatus Desulfobia</taxon>
    </lineage>
</organism>
<evidence type="ECO:0000313" key="8">
    <source>
        <dbReference type="EMBL" id="MBC8318103.1"/>
    </source>
</evidence>
<evidence type="ECO:0000256" key="5">
    <source>
        <dbReference type="ARBA" id="ARBA00023136"/>
    </source>
</evidence>
<dbReference type="InterPro" id="IPR025383">
    <property type="entry name" value="MrpA_C/MbhD"/>
</dbReference>
<evidence type="ECO:0000256" key="4">
    <source>
        <dbReference type="ARBA" id="ARBA00022989"/>
    </source>
</evidence>
<evidence type="ECO:0000259" key="7">
    <source>
        <dbReference type="Pfam" id="PF13244"/>
    </source>
</evidence>
<feature type="transmembrane region" description="Helical" evidence="6">
    <location>
        <begin position="58"/>
        <end position="77"/>
    </location>
</feature>
<keyword evidence="2" id="KW-1003">Cell membrane</keyword>
<evidence type="ECO:0000256" key="3">
    <source>
        <dbReference type="ARBA" id="ARBA00022692"/>
    </source>
</evidence>